<keyword evidence="3" id="KW-0833">Ubl conjugation pathway</keyword>
<comment type="caution">
    <text evidence="7">The sequence shown here is derived from an EMBL/GenBank/DDBJ whole genome shotgun (WGS) entry which is preliminary data.</text>
</comment>
<dbReference type="InterPro" id="IPR006626">
    <property type="entry name" value="PbH1"/>
</dbReference>
<dbReference type="SMART" id="SM00710">
    <property type="entry name" value="PbH1"/>
    <property type="match status" value="9"/>
</dbReference>
<dbReference type="Gene3D" id="2.160.20.10">
    <property type="entry name" value="Single-stranded right-handed beta-helix, Pectin lyase-like"/>
    <property type="match status" value="1"/>
</dbReference>
<evidence type="ECO:0000256" key="5">
    <source>
        <dbReference type="SAM" id="SignalP"/>
    </source>
</evidence>
<dbReference type="InterPro" id="IPR007742">
    <property type="entry name" value="NosD_dom"/>
</dbReference>
<sequence>MKYRKIFLLMIITFFFAGEAAAKEITVQEGMNLQKVLDEAEKGDTVVLEAGVYEGNFSIDKTIALIGETGAKVIGPPEGNVITVNADDVVIENLEIEGGGTQNAGIYIRSNRNKVTGNRIYDVFHGVMVKDGYGNEITNNMMSSFRGNVHKGFGVYLIEAPSAIVSENIMYDTNDGVYISFSDLCAITNNYIRKARYGVHTMDSEDIVISQNDISESRNGLMIMQSYYVRIKDNYLHDNRTVNGAGMFIFDTFYSTISQNVMERNNKGIYLENAQNNNIVSNIIRKNDTGLEMAEASINNLISLNQFIGNNQQVISDKENENSFTWDDFGNYWDNLRAIDLDQDKVNDFAYKSGDVFYHMTKKEPHLQIFTGSPAIQLWNTIEKYVPIPSEQFIVDEHPLVNPSNIEVDFLKTGKKDESAFAVNWSGIYGYASFVLFGIFAMGLARRKKDED</sequence>
<dbReference type="Pfam" id="PF05048">
    <property type="entry name" value="NosD"/>
    <property type="match status" value="1"/>
</dbReference>
<dbReference type="Proteomes" id="UP000602050">
    <property type="component" value="Unassembled WGS sequence"/>
</dbReference>
<dbReference type="NCBIfam" id="TIGR03804">
    <property type="entry name" value="para_beta_helix"/>
    <property type="match status" value="3"/>
</dbReference>
<protein>
    <submittedName>
        <fullName evidence="7">Copper ABC transporter substrate-binding protein</fullName>
    </submittedName>
</protein>
<reference evidence="7" key="1">
    <citation type="journal article" date="2014" name="Int. J. Syst. Evol. Microbiol.">
        <title>Complete genome sequence of Corynebacterium casei LMG S-19264T (=DSM 44701T), isolated from a smear-ripened cheese.</title>
        <authorList>
            <consortium name="US DOE Joint Genome Institute (JGI-PGF)"/>
            <person name="Walter F."/>
            <person name="Albersmeier A."/>
            <person name="Kalinowski J."/>
            <person name="Ruckert C."/>
        </authorList>
    </citation>
    <scope>NUCLEOTIDE SEQUENCE</scope>
    <source>
        <strain evidence="7">CGMCC 1.12360</strain>
    </source>
</reference>
<evidence type="ECO:0000259" key="6">
    <source>
        <dbReference type="SMART" id="SM00722"/>
    </source>
</evidence>
<evidence type="ECO:0000256" key="1">
    <source>
        <dbReference type="ARBA" id="ARBA00004906"/>
    </source>
</evidence>
<feature type="transmembrane region" description="Helical" evidence="4">
    <location>
        <begin position="428"/>
        <end position="445"/>
    </location>
</feature>
<dbReference type="InterPro" id="IPR011050">
    <property type="entry name" value="Pectin_lyase_fold/virulence"/>
</dbReference>
<keyword evidence="4" id="KW-0812">Transmembrane</keyword>
<feature type="domain" description="Carbohydrate-binding/sugar hydrolysis" evidence="6">
    <location>
        <begin position="40"/>
        <end position="180"/>
    </location>
</feature>
<dbReference type="InterPro" id="IPR022441">
    <property type="entry name" value="Para_beta_helix_rpt-2"/>
</dbReference>
<dbReference type="SUPFAM" id="SSF51126">
    <property type="entry name" value="Pectin lyase-like"/>
    <property type="match status" value="1"/>
</dbReference>
<dbReference type="RefSeq" id="WP_188390813.1">
    <property type="nucleotide sequence ID" value="NZ_BMEV01000006.1"/>
</dbReference>
<organism evidence="7 8">
    <name type="scientific">Compostibacillus humi</name>
    <dbReference type="NCBI Taxonomy" id="1245525"/>
    <lineage>
        <taxon>Bacteria</taxon>
        <taxon>Bacillati</taxon>
        <taxon>Bacillota</taxon>
        <taxon>Bacilli</taxon>
        <taxon>Bacillales</taxon>
        <taxon>Bacillaceae</taxon>
        <taxon>Compostibacillus</taxon>
    </lineage>
</organism>
<evidence type="ECO:0000256" key="2">
    <source>
        <dbReference type="ARBA" id="ARBA00022737"/>
    </source>
</evidence>
<dbReference type="EMBL" id="BMEV01000006">
    <property type="protein sequence ID" value="GGH70327.1"/>
    <property type="molecule type" value="Genomic_DNA"/>
</dbReference>
<feature type="signal peptide" evidence="5">
    <location>
        <begin position="1"/>
        <end position="22"/>
    </location>
</feature>
<keyword evidence="4" id="KW-1133">Transmembrane helix</keyword>
<comment type="pathway">
    <text evidence="1">Protein modification; protein ubiquitination.</text>
</comment>
<reference evidence="7" key="2">
    <citation type="submission" date="2020-09" db="EMBL/GenBank/DDBJ databases">
        <authorList>
            <person name="Sun Q."/>
            <person name="Zhou Y."/>
        </authorList>
    </citation>
    <scope>NUCLEOTIDE SEQUENCE</scope>
    <source>
        <strain evidence="7">CGMCC 1.12360</strain>
    </source>
</reference>
<dbReference type="InterPro" id="IPR006633">
    <property type="entry name" value="Carb-bd_sugar_hydrolysis-dom"/>
</dbReference>
<proteinExistence type="predicted"/>
<feature type="chain" id="PRO_5035306036" evidence="5">
    <location>
        <begin position="23"/>
        <end position="452"/>
    </location>
</feature>
<dbReference type="PANTHER" id="PTHR22990">
    <property type="entry name" value="F-BOX ONLY PROTEIN"/>
    <property type="match status" value="1"/>
</dbReference>
<dbReference type="AlphaFoldDB" id="A0A8J2ZPR7"/>
<dbReference type="InterPro" id="IPR051550">
    <property type="entry name" value="SCF-Subunits/Alg-Epimerases"/>
</dbReference>
<evidence type="ECO:0000313" key="8">
    <source>
        <dbReference type="Proteomes" id="UP000602050"/>
    </source>
</evidence>
<dbReference type="InterPro" id="IPR012334">
    <property type="entry name" value="Pectin_lyas_fold"/>
</dbReference>
<name>A0A8J2ZPR7_9BACI</name>
<evidence type="ECO:0000256" key="3">
    <source>
        <dbReference type="ARBA" id="ARBA00022786"/>
    </source>
</evidence>
<keyword evidence="5" id="KW-0732">Signal</keyword>
<keyword evidence="8" id="KW-1185">Reference proteome</keyword>
<evidence type="ECO:0000256" key="4">
    <source>
        <dbReference type="SAM" id="Phobius"/>
    </source>
</evidence>
<keyword evidence="4" id="KW-0472">Membrane</keyword>
<accession>A0A8J2ZPR7</accession>
<dbReference type="PANTHER" id="PTHR22990:SF15">
    <property type="entry name" value="F-BOX ONLY PROTEIN 10"/>
    <property type="match status" value="1"/>
</dbReference>
<evidence type="ECO:0000313" key="7">
    <source>
        <dbReference type="EMBL" id="GGH70327.1"/>
    </source>
</evidence>
<dbReference type="SMART" id="SM00722">
    <property type="entry name" value="CASH"/>
    <property type="match status" value="1"/>
</dbReference>
<keyword evidence="2" id="KW-0677">Repeat</keyword>
<gene>
    <name evidence="7" type="primary">nosD</name>
    <name evidence="7" type="ORF">GCM10010978_05150</name>
</gene>